<dbReference type="Proteomes" id="UP000676079">
    <property type="component" value="Chromosome"/>
</dbReference>
<dbReference type="PROSITE" id="PS51318">
    <property type="entry name" value="TAT"/>
    <property type="match status" value="1"/>
</dbReference>
<dbReference type="Gene3D" id="3.40.190.10">
    <property type="entry name" value="Periplasmic binding protein-like II"/>
    <property type="match status" value="1"/>
</dbReference>
<reference evidence="2 3" key="1">
    <citation type="submission" date="2021-05" db="EMBL/GenBank/DDBJ databases">
        <title>Direct Submission.</title>
        <authorList>
            <person name="Li K."/>
            <person name="Gao J."/>
        </authorList>
    </citation>
    <scope>NUCLEOTIDE SEQUENCE [LARGE SCALE GENOMIC DNA]</scope>
    <source>
        <strain evidence="2 3">Mg02</strain>
    </source>
</reference>
<keyword evidence="1" id="KW-0732">Signal</keyword>
<dbReference type="SUPFAM" id="SSF53850">
    <property type="entry name" value="Periplasmic binding protein-like II"/>
    <property type="match status" value="1"/>
</dbReference>
<sequence>MGTHRVAVPRRTALAAAAVALAVGVTACGSDAPAADGTVTIVVNGQPERTKPVERAIFDDDVEEFHSLHEDIRIDPREGFMDPATFQTKLAGGQLEDVFYVYFTDPAALIERGQVSDITEQAEALGITDRIQPGLLDVFRDEEGRLYGLPTANYSMGLVYNRTLFEEAGLDPDSPPTTWEEVREAADAISDLGGDHVGFAELSTNNQGGWHFNAWMNSLGAETVDRGTMTANVDGAQGREILETLHAMRWEDGSMGDRQMLEFEDLQRMMGAGTLGMYIGAPDNLKPIVDNFEGDYDDYGLAPMPEQQGTLIGGEGYMFRAGLTPEQIEAGLTWLQWKFLEPDRFQEMIDDALELGSPVGLPMAPTPDIWVGGTREEQLALKEANANVPLDNYQTFVDAQPDIPGFVEPPQAQQVYAILDTAMQAVLTREDADIDELLATASDEIDAVLE</sequence>
<dbReference type="InterPro" id="IPR050490">
    <property type="entry name" value="Bact_solute-bd_prot1"/>
</dbReference>
<dbReference type="InterPro" id="IPR006059">
    <property type="entry name" value="SBP"/>
</dbReference>
<protein>
    <submittedName>
        <fullName evidence="2">Extracellular solute-binding protein</fullName>
    </submittedName>
</protein>
<dbReference type="PROSITE" id="PS51257">
    <property type="entry name" value="PROKAR_LIPOPROTEIN"/>
    <property type="match status" value="1"/>
</dbReference>
<dbReference type="PANTHER" id="PTHR43649:SF16">
    <property type="entry name" value="SUGAR-BINDING LIPOPROTEIN"/>
    <property type="match status" value="1"/>
</dbReference>
<dbReference type="Pfam" id="PF01547">
    <property type="entry name" value="SBP_bac_1"/>
    <property type="match status" value="1"/>
</dbReference>
<dbReference type="RefSeq" id="WP_220562145.1">
    <property type="nucleotide sequence ID" value="NZ_CP074133.1"/>
</dbReference>
<evidence type="ECO:0000313" key="3">
    <source>
        <dbReference type="Proteomes" id="UP000676079"/>
    </source>
</evidence>
<proteinExistence type="predicted"/>
<evidence type="ECO:0000313" key="2">
    <source>
        <dbReference type="EMBL" id="QUX20949.1"/>
    </source>
</evidence>
<keyword evidence="3" id="KW-1185">Reference proteome</keyword>
<evidence type="ECO:0000256" key="1">
    <source>
        <dbReference type="SAM" id="SignalP"/>
    </source>
</evidence>
<gene>
    <name evidence="2" type="ORF">KGD84_21105</name>
</gene>
<accession>A0ABX8BFW2</accession>
<feature type="signal peptide" evidence="1">
    <location>
        <begin position="1"/>
        <end position="27"/>
    </location>
</feature>
<dbReference type="EMBL" id="CP074133">
    <property type="protein sequence ID" value="QUX20949.1"/>
    <property type="molecule type" value="Genomic_DNA"/>
</dbReference>
<name>A0ABX8BFW2_9ACTN</name>
<dbReference type="PANTHER" id="PTHR43649">
    <property type="entry name" value="ARABINOSE-BINDING PROTEIN-RELATED"/>
    <property type="match status" value="1"/>
</dbReference>
<dbReference type="InterPro" id="IPR006311">
    <property type="entry name" value="TAT_signal"/>
</dbReference>
<organism evidence="2 3">
    <name type="scientific">Nocardiopsis changdeensis</name>
    <dbReference type="NCBI Taxonomy" id="2831969"/>
    <lineage>
        <taxon>Bacteria</taxon>
        <taxon>Bacillati</taxon>
        <taxon>Actinomycetota</taxon>
        <taxon>Actinomycetes</taxon>
        <taxon>Streptosporangiales</taxon>
        <taxon>Nocardiopsidaceae</taxon>
        <taxon>Nocardiopsis</taxon>
    </lineage>
</organism>
<feature type="chain" id="PRO_5047113326" evidence="1">
    <location>
        <begin position="28"/>
        <end position="450"/>
    </location>
</feature>